<dbReference type="InterPro" id="IPR015991">
    <property type="entry name" value="TatD/YcfH-like"/>
</dbReference>
<dbReference type="Proteomes" id="UP000229972">
    <property type="component" value="Unassembled WGS sequence"/>
</dbReference>
<evidence type="ECO:0000313" key="4">
    <source>
        <dbReference type="EMBL" id="PIR95610.1"/>
    </source>
</evidence>
<dbReference type="PANTHER" id="PTHR46124:SF2">
    <property type="entry name" value="D-AMINOACYL-TRNA DEACYLASE"/>
    <property type="match status" value="1"/>
</dbReference>
<dbReference type="EMBL" id="PFAL01000015">
    <property type="protein sequence ID" value="PIR95610.1"/>
    <property type="molecule type" value="Genomic_DNA"/>
</dbReference>
<keyword evidence="2 4" id="KW-0378">Hydrolase</keyword>
<dbReference type="PROSITE" id="PS01090">
    <property type="entry name" value="TATD_2"/>
    <property type="match status" value="1"/>
</dbReference>
<name>A0A2H0VBC8_9BACT</name>
<feature type="binding site" evidence="3">
    <location>
        <position position="184"/>
    </location>
    <ligand>
        <name>a divalent metal cation</name>
        <dbReference type="ChEBI" id="CHEBI:60240"/>
        <label>2</label>
    </ligand>
</feature>
<evidence type="ECO:0000313" key="5">
    <source>
        <dbReference type="Proteomes" id="UP000229972"/>
    </source>
</evidence>
<sequence>MLFDSHSHLNFSAFKDDADEVIRRALSSETWMVLVGSDFKTSNRALNFANKYDKGVYAAVGLHPVHLEDGRVDTGEDGENIGFIAKAEDFDYGSYEKLAKFEKVVAIGEIGLDYYHFDSSKDLAAVKRKQHEVLAQQLLLARSLDKPVIIHCRQAHDDMLALLQDFKKEYSHLIPSNKPWGVLHCFSGDEDLAWKYFKLGLIISFTGLITFSQQWDDLIRKIPLDHMMIETDSPYMTPEPYRGQRNEPILVQYVAQRIADIRGIKLEKVTESTTNTARSFFGI</sequence>
<accession>A0A2H0VBC8</accession>
<feature type="binding site" evidence="3">
    <location>
        <position position="151"/>
    </location>
    <ligand>
        <name>a divalent metal cation</name>
        <dbReference type="ChEBI" id="CHEBI:60240"/>
        <label>2</label>
    </ligand>
</feature>
<dbReference type="InterPro" id="IPR001130">
    <property type="entry name" value="TatD-like"/>
</dbReference>
<dbReference type="SUPFAM" id="SSF51556">
    <property type="entry name" value="Metallo-dependent hydrolases"/>
    <property type="match status" value="1"/>
</dbReference>
<dbReference type="GO" id="GO:0004536">
    <property type="term" value="F:DNA nuclease activity"/>
    <property type="evidence" value="ECO:0007669"/>
    <property type="project" value="InterPro"/>
</dbReference>
<reference evidence="5" key="1">
    <citation type="submission" date="2017-09" db="EMBL/GenBank/DDBJ databases">
        <title>Depth-based differentiation of microbial function through sediment-hosted aquifers and enrichment of novel symbionts in the deep terrestrial subsurface.</title>
        <authorList>
            <person name="Probst A.J."/>
            <person name="Ladd B."/>
            <person name="Jarett J.K."/>
            <person name="Geller-Mcgrath D.E."/>
            <person name="Sieber C.M.K."/>
            <person name="Emerson J.B."/>
            <person name="Anantharaman K."/>
            <person name="Thomas B.C."/>
            <person name="Malmstrom R."/>
            <person name="Stieglmeier M."/>
            <person name="Klingl A."/>
            <person name="Woyke T."/>
            <person name="Ryan C.M."/>
            <person name="Banfield J.F."/>
        </authorList>
    </citation>
    <scope>NUCLEOTIDE SEQUENCE [LARGE SCALE GENOMIC DNA]</scope>
</reference>
<dbReference type="InterPro" id="IPR018228">
    <property type="entry name" value="DNase_TatD-rel_CS"/>
</dbReference>
<dbReference type="PROSITE" id="PS01137">
    <property type="entry name" value="TATD_1"/>
    <property type="match status" value="1"/>
</dbReference>
<gene>
    <name evidence="4" type="ORF">COT93_01620</name>
</gene>
<proteinExistence type="predicted"/>
<feature type="binding site" evidence="3">
    <location>
        <position position="109"/>
    </location>
    <ligand>
        <name>a divalent metal cation</name>
        <dbReference type="ChEBI" id="CHEBI:60240"/>
        <label>1</label>
    </ligand>
</feature>
<dbReference type="GO" id="GO:0046872">
    <property type="term" value="F:metal ion binding"/>
    <property type="evidence" value="ECO:0007669"/>
    <property type="project" value="UniProtKB-KW"/>
</dbReference>
<dbReference type="Gene3D" id="3.20.20.140">
    <property type="entry name" value="Metal-dependent hydrolases"/>
    <property type="match status" value="1"/>
</dbReference>
<dbReference type="PANTHER" id="PTHR46124">
    <property type="entry name" value="D-AMINOACYL-TRNA DEACYLASE"/>
    <property type="match status" value="1"/>
</dbReference>
<dbReference type="GO" id="GO:0016788">
    <property type="term" value="F:hydrolase activity, acting on ester bonds"/>
    <property type="evidence" value="ECO:0007669"/>
    <property type="project" value="InterPro"/>
</dbReference>
<feature type="binding site" evidence="3">
    <location>
        <position position="6"/>
    </location>
    <ligand>
        <name>a divalent metal cation</name>
        <dbReference type="ChEBI" id="CHEBI:60240"/>
        <label>1</label>
    </ligand>
</feature>
<keyword evidence="1 3" id="KW-0479">Metal-binding</keyword>
<feature type="binding site" evidence="3">
    <location>
        <position position="232"/>
    </location>
    <ligand>
        <name>a divalent metal cation</name>
        <dbReference type="ChEBI" id="CHEBI:60240"/>
        <label>1</label>
    </ligand>
</feature>
<evidence type="ECO:0000256" key="1">
    <source>
        <dbReference type="ARBA" id="ARBA00022723"/>
    </source>
</evidence>
<evidence type="ECO:0000256" key="2">
    <source>
        <dbReference type="ARBA" id="ARBA00022801"/>
    </source>
</evidence>
<dbReference type="AlphaFoldDB" id="A0A2H0VBC8"/>
<organism evidence="4 5">
    <name type="scientific">Candidatus Falkowbacteria bacterium CG10_big_fil_rev_8_21_14_0_10_37_18</name>
    <dbReference type="NCBI Taxonomy" id="1974562"/>
    <lineage>
        <taxon>Bacteria</taxon>
        <taxon>Candidatus Falkowiibacteriota</taxon>
    </lineage>
</organism>
<dbReference type="PIRSF" id="PIRSF005902">
    <property type="entry name" value="DNase_TatD"/>
    <property type="match status" value="1"/>
</dbReference>
<dbReference type="CDD" id="cd01310">
    <property type="entry name" value="TatD_DNAse"/>
    <property type="match status" value="1"/>
</dbReference>
<dbReference type="NCBIfam" id="TIGR00010">
    <property type="entry name" value="YchF/TatD family DNA exonuclease"/>
    <property type="match status" value="1"/>
</dbReference>
<evidence type="ECO:0000256" key="3">
    <source>
        <dbReference type="PIRSR" id="PIRSR005902-1"/>
    </source>
</evidence>
<dbReference type="InterPro" id="IPR032466">
    <property type="entry name" value="Metal_Hydrolase"/>
</dbReference>
<comment type="caution">
    <text evidence="4">The sequence shown here is derived from an EMBL/GenBank/DDBJ whole genome shotgun (WGS) entry which is preliminary data.</text>
</comment>
<feature type="binding site" evidence="3">
    <location>
        <position position="8"/>
    </location>
    <ligand>
        <name>a divalent metal cation</name>
        <dbReference type="ChEBI" id="CHEBI:60240"/>
        <label>1</label>
    </ligand>
</feature>
<protein>
    <submittedName>
        <fullName evidence="4">Hydrolase TatD</fullName>
    </submittedName>
</protein>
<dbReference type="Pfam" id="PF01026">
    <property type="entry name" value="TatD_DNase"/>
    <property type="match status" value="1"/>
</dbReference>